<dbReference type="RefSeq" id="WP_145198485.1">
    <property type="nucleotide sequence ID" value="NZ_CP036434.1"/>
</dbReference>
<dbReference type="GO" id="GO:0003729">
    <property type="term" value="F:mRNA binding"/>
    <property type="evidence" value="ECO:0007669"/>
    <property type="project" value="TreeGrafter"/>
</dbReference>
<dbReference type="PROSITE" id="PS50126">
    <property type="entry name" value="S1"/>
    <property type="match status" value="3"/>
</dbReference>
<dbReference type="GO" id="GO:0022627">
    <property type="term" value="C:cytosolic small ribosomal subunit"/>
    <property type="evidence" value="ECO:0007669"/>
    <property type="project" value="TreeGrafter"/>
</dbReference>
<dbReference type="InterPro" id="IPR035104">
    <property type="entry name" value="Ribosomal_protein_S1-like"/>
</dbReference>
<keyword evidence="2 7" id="KW-0689">Ribosomal protein</keyword>
<evidence type="ECO:0000313" key="8">
    <source>
        <dbReference type="Proteomes" id="UP000320390"/>
    </source>
</evidence>
<dbReference type="PRINTS" id="PR00681">
    <property type="entry name" value="RIBOSOMALS1"/>
</dbReference>
<evidence type="ECO:0000259" key="6">
    <source>
        <dbReference type="PROSITE" id="PS50126"/>
    </source>
</evidence>
<name>A0A518ETP6_9BACT</name>
<feature type="domain" description="S1 motif" evidence="6">
    <location>
        <begin position="203"/>
        <end position="272"/>
    </location>
</feature>
<dbReference type="OrthoDB" id="9804077at2"/>
<feature type="region of interest" description="Disordered" evidence="5">
    <location>
        <begin position="15"/>
        <end position="52"/>
    </location>
</feature>
<evidence type="ECO:0000256" key="2">
    <source>
        <dbReference type="ARBA" id="ARBA00022980"/>
    </source>
</evidence>
<comment type="function">
    <text evidence="4">Binds mRNA; thus facilitating recognition of the initiation point. It is needed to translate mRNA with a short Shine-Dalgarno (SD) purine-rich sequence.</text>
</comment>
<protein>
    <submittedName>
        <fullName evidence="7">30S ribosomal protein S1</fullName>
    </submittedName>
</protein>
<dbReference type="GO" id="GO:0006412">
    <property type="term" value="P:translation"/>
    <property type="evidence" value="ECO:0007669"/>
    <property type="project" value="TreeGrafter"/>
</dbReference>
<feature type="domain" description="S1 motif" evidence="6">
    <location>
        <begin position="289"/>
        <end position="358"/>
    </location>
</feature>
<dbReference type="InterPro" id="IPR012340">
    <property type="entry name" value="NA-bd_OB-fold"/>
</dbReference>
<evidence type="ECO:0000256" key="3">
    <source>
        <dbReference type="ARBA" id="ARBA00023274"/>
    </source>
</evidence>
<dbReference type="Pfam" id="PF00575">
    <property type="entry name" value="S1"/>
    <property type="match status" value="3"/>
</dbReference>
<dbReference type="GO" id="GO:0003735">
    <property type="term" value="F:structural constituent of ribosome"/>
    <property type="evidence" value="ECO:0007669"/>
    <property type="project" value="TreeGrafter"/>
</dbReference>
<dbReference type="Gene3D" id="2.40.50.140">
    <property type="entry name" value="Nucleic acid-binding proteins"/>
    <property type="match status" value="4"/>
</dbReference>
<keyword evidence="8" id="KW-1185">Reference proteome</keyword>
<gene>
    <name evidence="7" type="primary">rpsA_3</name>
    <name evidence="7" type="ORF">Poly30_29750</name>
</gene>
<dbReference type="AlphaFoldDB" id="A0A518ETP6"/>
<organism evidence="7 8">
    <name type="scientific">Saltatorellus ferox</name>
    <dbReference type="NCBI Taxonomy" id="2528018"/>
    <lineage>
        <taxon>Bacteria</taxon>
        <taxon>Pseudomonadati</taxon>
        <taxon>Planctomycetota</taxon>
        <taxon>Planctomycetia</taxon>
        <taxon>Planctomycetia incertae sedis</taxon>
        <taxon>Saltatorellus</taxon>
    </lineage>
</organism>
<dbReference type="FunFam" id="2.40.50.140:FF:000103">
    <property type="entry name" value="protein RRP5 homolog"/>
    <property type="match status" value="1"/>
</dbReference>
<evidence type="ECO:0000256" key="4">
    <source>
        <dbReference type="ARBA" id="ARBA00025604"/>
    </source>
</evidence>
<dbReference type="CDD" id="cd04465">
    <property type="entry name" value="S1_RPS1_repeat_ec2_hs2"/>
    <property type="match status" value="1"/>
</dbReference>
<evidence type="ECO:0000256" key="1">
    <source>
        <dbReference type="ARBA" id="ARBA00006767"/>
    </source>
</evidence>
<reference evidence="7 8" key="1">
    <citation type="submission" date="2019-02" db="EMBL/GenBank/DDBJ databases">
        <title>Deep-cultivation of Planctomycetes and their phenomic and genomic characterization uncovers novel biology.</title>
        <authorList>
            <person name="Wiegand S."/>
            <person name="Jogler M."/>
            <person name="Boedeker C."/>
            <person name="Pinto D."/>
            <person name="Vollmers J."/>
            <person name="Rivas-Marin E."/>
            <person name="Kohn T."/>
            <person name="Peeters S.H."/>
            <person name="Heuer A."/>
            <person name="Rast P."/>
            <person name="Oberbeckmann S."/>
            <person name="Bunk B."/>
            <person name="Jeske O."/>
            <person name="Meyerdierks A."/>
            <person name="Storesund J.E."/>
            <person name="Kallscheuer N."/>
            <person name="Luecker S."/>
            <person name="Lage O.M."/>
            <person name="Pohl T."/>
            <person name="Merkel B.J."/>
            <person name="Hornburger P."/>
            <person name="Mueller R.-W."/>
            <person name="Bruemmer F."/>
            <person name="Labrenz M."/>
            <person name="Spormann A.M."/>
            <person name="Op den Camp H."/>
            <person name="Overmann J."/>
            <person name="Amann R."/>
            <person name="Jetten M.S.M."/>
            <person name="Mascher T."/>
            <person name="Medema M.H."/>
            <person name="Devos D.P."/>
            <person name="Kaster A.-K."/>
            <person name="Ovreas L."/>
            <person name="Rohde M."/>
            <person name="Galperin M.Y."/>
            <person name="Jogler C."/>
        </authorList>
    </citation>
    <scope>NUCLEOTIDE SEQUENCE [LARGE SCALE GENOMIC DNA]</scope>
    <source>
        <strain evidence="7 8">Poly30</strain>
    </source>
</reference>
<dbReference type="SUPFAM" id="SSF50249">
    <property type="entry name" value="Nucleic acid-binding proteins"/>
    <property type="match status" value="3"/>
</dbReference>
<keyword evidence="3" id="KW-0687">Ribonucleoprotein</keyword>
<dbReference type="PANTHER" id="PTHR10724:SF7">
    <property type="entry name" value="SMALL RIBOSOMAL SUBUNIT PROTEIN BS1C"/>
    <property type="match status" value="1"/>
</dbReference>
<dbReference type="InterPro" id="IPR050437">
    <property type="entry name" value="Ribos_protein_bS1-like"/>
</dbReference>
<dbReference type="SMART" id="SM00316">
    <property type="entry name" value="S1"/>
    <property type="match status" value="4"/>
</dbReference>
<evidence type="ECO:0000256" key="5">
    <source>
        <dbReference type="SAM" id="MobiDB-lite"/>
    </source>
</evidence>
<feature type="domain" description="S1 motif" evidence="6">
    <location>
        <begin position="116"/>
        <end position="182"/>
    </location>
</feature>
<dbReference type="EMBL" id="CP036434">
    <property type="protein sequence ID" value="QDV07450.1"/>
    <property type="molecule type" value="Genomic_DNA"/>
</dbReference>
<dbReference type="PANTHER" id="PTHR10724">
    <property type="entry name" value="30S RIBOSOMAL PROTEIN S1"/>
    <property type="match status" value="1"/>
</dbReference>
<proteinExistence type="inferred from homology"/>
<sequence length="403" mass="43729">MSNDSLDKEIEDALNGVDLQALGARPEDDSPSAGGKRRSKSDDLMPGTVSGISGDDVVIDLGPRMQGICALTEFDEPPAVGQEFRFMNRGRDDDDLWILSLRGAKDLEVWEQLEVGSHTKARVTGQNQGGLTLKIGGNEAFMPMSQVSIQRDVDASSLLGETIVCEVMEIDRSRNRVLLSRRRVEEGERMVALSEAVGNLTPGSKVKGKVTRIEAFGAFVNIGHGVEGLVHVSQISRQRVEKVDEVLKVGQDVDAMILEIKEGGKKISLGMKQLEPDPWDEVPHRLSVDSQITGKVTRLMDFGAFVEVMPGIEGLLHVSQISTERIQNISRVLNVGQEVTVRVSAVDPGSQRISLTRLDARGAMIGSEDAVDNADIQAAMNPSAKPLGTNLGDLFKKALENKK</sequence>
<dbReference type="Proteomes" id="UP000320390">
    <property type="component" value="Chromosome"/>
</dbReference>
<dbReference type="InterPro" id="IPR003029">
    <property type="entry name" value="S1_domain"/>
</dbReference>
<accession>A0A518ETP6</accession>
<comment type="similarity">
    <text evidence="1">Belongs to the bacterial ribosomal protein bS1 family.</text>
</comment>
<evidence type="ECO:0000313" key="7">
    <source>
        <dbReference type="EMBL" id="QDV07450.1"/>
    </source>
</evidence>
<dbReference type="FunFam" id="2.40.50.140:FF:000051">
    <property type="entry name" value="RNA-binding transcriptional accessory protein"/>
    <property type="match status" value="1"/>
</dbReference>